<reference evidence="11" key="1">
    <citation type="submission" date="2012-12" db="EMBL/GenBank/DDBJ databases">
        <authorList>
            <person name="Hellsten U."/>
            <person name="Grimwood J."/>
            <person name="Chapman J.A."/>
            <person name="Shapiro H."/>
            <person name="Aerts A."/>
            <person name="Otillar R.P."/>
            <person name="Terry A.Y."/>
            <person name="Boore J.L."/>
            <person name="Simakov O."/>
            <person name="Marletaz F."/>
            <person name="Cho S.-J."/>
            <person name="Edsinger-Gonzales E."/>
            <person name="Havlak P."/>
            <person name="Kuo D.-H."/>
            <person name="Larsson T."/>
            <person name="Lv J."/>
            <person name="Arendt D."/>
            <person name="Savage R."/>
            <person name="Osoegawa K."/>
            <person name="de Jong P."/>
            <person name="Lindberg D.R."/>
            <person name="Seaver E.C."/>
            <person name="Weisblat D.A."/>
            <person name="Putnam N.H."/>
            <person name="Grigoriev I.V."/>
            <person name="Rokhsar D.S."/>
        </authorList>
    </citation>
    <scope>NUCLEOTIDE SEQUENCE</scope>
    <source>
        <strain evidence="11">I ESC-2004</strain>
    </source>
</reference>
<accession>R7T7I0</accession>
<comment type="catalytic activity">
    <reaction evidence="7">
        <text>1D-myo-inositol 1,3,4,6-tetrakisphosphate + ATP = 1D-myo-inositol 1,3,4,5,6-pentakisphosphate + ADP + H(+)</text>
        <dbReference type="Rhea" id="RHEA:12717"/>
        <dbReference type="ChEBI" id="CHEBI:15378"/>
        <dbReference type="ChEBI" id="CHEBI:30616"/>
        <dbReference type="ChEBI" id="CHEBI:57660"/>
        <dbReference type="ChEBI" id="CHEBI:57733"/>
        <dbReference type="ChEBI" id="CHEBI:456216"/>
        <dbReference type="EC" id="2.7.1.140"/>
    </reaction>
</comment>
<dbReference type="PANTHER" id="PTHR12400">
    <property type="entry name" value="INOSITOL POLYPHOSPHATE KINASE"/>
    <property type="match status" value="1"/>
</dbReference>
<dbReference type="GO" id="GO:0008440">
    <property type="term" value="F:inositol-1,4,5-trisphosphate 3-kinase activity"/>
    <property type="evidence" value="ECO:0007669"/>
    <property type="project" value="TreeGrafter"/>
</dbReference>
<dbReference type="SUPFAM" id="SSF56104">
    <property type="entry name" value="SAICAR synthase-like"/>
    <property type="match status" value="1"/>
</dbReference>
<evidence type="ECO:0000256" key="7">
    <source>
        <dbReference type="ARBA" id="ARBA00036525"/>
    </source>
</evidence>
<organism evidence="9">
    <name type="scientific">Capitella teleta</name>
    <name type="common">Polychaete worm</name>
    <dbReference type="NCBI Taxonomy" id="283909"/>
    <lineage>
        <taxon>Eukaryota</taxon>
        <taxon>Metazoa</taxon>
        <taxon>Spiralia</taxon>
        <taxon>Lophotrochozoa</taxon>
        <taxon>Annelida</taxon>
        <taxon>Polychaeta</taxon>
        <taxon>Sedentaria</taxon>
        <taxon>Scolecida</taxon>
        <taxon>Capitellidae</taxon>
        <taxon>Capitella</taxon>
    </lineage>
</organism>
<dbReference type="GO" id="GO:0005737">
    <property type="term" value="C:cytoplasm"/>
    <property type="evidence" value="ECO:0007669"/>
    <property type="project" value="TreeGrafter"/>
</dbReference>
<dbReference type="OrthoDB" id="338650at2759"/>
<dbReference type="EC" id="2.7.-.-" evidence="8"/>
<dbReference type="EMBL" id="AMQN01014792">
    <property type="status" value="NOT_ANNOTATED_CDS"/>
    <property type="molecule type" value="Genomic_DNA"/>
</dbReference>
<name>R7T7I0_CAPTE</name>
<proteinExistence type="inferred from homology"/>
<comment type="similarity">
    <text evidence="1 8">Belongs to the inositol phosphokinase (IPK) family.</text>
</comment>
<dbReference type="InterPro" id="IPR038286">
    <property type="entry name" value="IPK_sf"/>
</dbReference>
<dbReference type="Pfam" id="PF03770">
    <property type="entry name" value="IPK"/>
    <property type="match status" value="1"/>
</dbReference>
<dbReference type="FunCoup" id="R7T7I0">
    <property type="interactions" value="1127"/>
</dbReference>
<gene>
    <name evidence="9" type="ORF">CAPTEDRAFT_162757</name>
</gene>
<evidence type="ECO:0000256" key="1">
    <source>
        <dbReference type="ARBA" id="ARBA00007374"/>
    </source>
</evidence>
<keyword evidence="4 8" id="KW-0418">Kinase</keyword>
<evidence type="ECO:0000256" key="3">
    <source>
        <dbReference type="ARBA" id="ARBA00022741"/>
    </source>
</evidence>
<evidence type="ECO:0000256" key="8">
    <source>
        <dbReference type="RuleBase" id="RU363090"/>
    </source>
</evidence>
<dbReference type="PANTHER" id="PTHR12400:SF51">
    <property type="entry name" value="INOSITOL POLYPHOSPHATE MULTIKINASE"/>
    <property type="match status" value="1"/>
</dbReference>
<keyword evidence="5" id="KW-0067">ATP-binding</keyword>
<dbReference type="GO" id="GO:0005634">
    <property type="term" value="C:nucleus"/>
    <property type="evidence" value="ECO:0007669"/>
    <property type="project" value="TreeGrafter"/>
</dbReference>
<dbReference type="EnsemblMetazoa" id="CapteT162757">
    <property type="protein sequence ID" value="CapteP162757"/>
    <property type="gene ID" value="CapteG162757"/>
</dbReference>
<dbReference type="GO" id="GO:0032958">
    <property type="term" value="P:inositol phosphate biosynthetic process"/>
    <property type="evidence" value="ECO:0007669"/>
    <property type="project" value="InterPro"/>
</dbReference>
<dbReference type="HOGENOM" id="CLU_042569_1_1_1"/>
<dbReference type="OMA" id="DCAFAAT"/>
<protein>
    <recommendedName>
        <fullName evidence="8">Kinase</fullName>
        <ecNumber evidence="8">2.7.-.-</ecNumber>
    </recommendedName>
</protein>
<dbReference type="AlphaFoldDB" id="R7T7I0"/>
<evidence type="ECO:0000313" key="9">
    <source>
        <dbReference type="EMBL" id="ELT89565.1"/>
    </source>
</evidence>
<dbReference type="Gene3D" id="3.30.470.160">
    <property type="entry name" value="Inositol polyphosphate kinase"/>
    <property type="match status" value="1"/>
</dbReference>
<dbReference type="GO" id="GO:0005524">
    <property type="term" value="F:ATP binding"/>
    <property type="evidence" value="ECO:0007669"/>
    <property type="project" value="UniProtKB-KW"/>
</dbReference>
<sequence length="278" mass="31890">MDTPPLPLGTQPLSNQVGGHAFGRGKTKLGMLEKDGVVLKPLQTPPRGERELNFYKEAFSCEQKWALDLRPLLPTFQGEWHTDQHPDVTYCALENITQRFRFPCILDAKVGAMTSDPLATPEKIRREKAKCRWKAKTGFSLIGLKVFNPTNSEWKTVNSHYLRHIDESEILSQGLNIFFNRNHANFNPRIVEIFIEKIKRIQLWFEEQRKFAFYSSSILFVYDAAILLNSADAAADCSQFADARMIDFAHVFPSGERDENYITGLEGLVQYFRKVIDL</sequence>
<evidence type="ECO:0000313" key="10">
    <source>
        <dbReference type="EnsemblMetazoa" id="CapteP162757"/>
    </source>
</evidence>
<keyword evidence="3" id="KW-0547">Nucleotide-binding</keyword>
<dbReference type="STRING" id="283909.R7T7I0"/>
<keyword evidence="2 8" id="KW-0808">Transferase</keyword>
<keyword evidence="11" id="KW-1185">Reference proteome</keyword>
<dbReference type="GO" id="GO:0051765">
    <property type="term" value="F:inositol tetrakisphosphate kinase activity"/>
    <property type="evidence" value="ECO:0007669"/>
    <property type="project" value="TreeGrafter"/>
</dbReference>
<evidence type="ECO:0000256" key="6">
    <source>
        <dbReference type="ARBA" id="ARBA00036164"/>
    </source>
</evidence>
<dbReference type="EMBL" id="KB311295">
    <property type="protein sequence ID" value="ELT89565.1"/>
    <property type="molecule type" value="Genomic_DNA"/>
</dbReference>
<evidence type="ECO:0000256" key="5">
    <source>
        <dbReference type="ARBA" id="ARBA00022840"/>
    </source>
</evidence>
<evidence type="ECO:0000256" key="4">
    <source>
        <dbReference type="ARBA" id="ARBA00022777"/>
    </source>
</evidence>
<evidence type="ECO:0000256" key="2">
    <source>
        <dbReference type="ARBA" id="ARBA00022679"/>
    </source>
</evidence>
<evidence type="ECO:0000313" key="11">
    <source>
        <dbReference type="Proteomes" id="UP000014760"/>
    </source>
</evidence>
<dbReference type="Proteomes" id="UP000014760">
    <property type="component" value="Unassembled WGS sequence"/>
</dbReference>
<reference evidence="9 11" key="2">
    <citation type="journal article" date="2013" name="Nature">
        <title>Insights into bilaterian evolution from three spiralian genomes.</title>
        <authorList>
            <person name="Simakov O."/>
            <person name="Marletaz F."/>
            <person name="Cho S.J."/>
            <person name="Edsinger-Gonzales E."/>
            <person name="Havlak P."/>
            <person name="Hellsten U."/>
            <person name="Kuo D.H."/>
            <person name="Larsson T."/>
            <person name="Lv J."/>
            <person name="Arendt D."/>
            <person name="Savage R."/>
            <person name="Osoegawa K."/>
            <person name="de Jong P."/>
            <person name="Grimwood J."/>
            <person name="Chapman J.A."/>
            <person name="Shapiro H."/>
            <person name="Aerts A."/>
            <person name="Otillar R.P."/>
            <person name="Terry A.Y."/>
            <person name="Boore J.L."/>
            <person name="Grigoriev I.V."/>
            <person name="Lindberg D.R."/>
            <person name="Seaver E.C."/>
            <person name="Weisblat D.A."/>
            <person name="Putnam N.H."/>
            <person name="Rokhsar D.S."/>
        </authorList>
    </citation>
    <scope>NUCLEOTIDE SEQUENCE</scope>
    <source>
        <strain evidence="9 11">I ESC-2004</strain>
    </source>
</reference>
<dbReference type="InterPro" id="IPR005522">
    <property type="entry name" value="IPK"/>
</dbReference>
<comment type="catalytic activity">
    <reaction evidence="6">
        <text>1D-myo-inositol 1,4,5-trisphosphate + 2 ATP = 1D-myo-inositol 1,3,4,5,6-pentakisphosphate + 2 ADP + 2 H(+)</text>
        <dbReference type="Rhea" id="RHEA:32359"/>
        <dbReference type="ChEBI" id="CHEBI:15378"/>
        <dbReference type="ChEBI" id="CHEBI:30616"/>
        <dbReference type="ChEBI" id="CHEBI:57733"/>
        <dbReference type="ChEBI" id="CHEBI:203600"/>
        <dbReference type="ChEBI" id="CHEBI:456216"/>
        <dbReference type="EC" id="2.7.1.151"/>
    </reaction>
</comment>
<reference evidence="10" key="3">
    <citation type="submission" date="2015-06" db="UniProtKB">
        <authorList>
            <consortium name="EnsemblMetazoa"/>
        </authorList>
    </citation>
    <scope>IDENTIFICATION</scope>
</reference>